<protein>
    <submittedName>
        <fullName evidence="2">Uncharacterized protein</fullName>
    </submittedName>
</protein>
<dbReference type="EMBL" id="PTQR01000053">
    <property type="protein sequence ID" value="TKX23590.1"/>
    <property type="molecule type" value="Genomic_DNA"/>
</dbReference>
<dbReference type="InterPro" id="IPR053203">
    <property type="entry name" value="Cisplatin_resist-associated"/>
</dbReference>
<evidence type="ECO:0000313" key="5">
    <source>
        <dbReference type="Proteomes" id="UP000308133"/>
    </source>
</evidence>
<accession>A0A2P8AI54</accession>
<gene>
    <name evidence="2" type="ORF">B9Z65_1022</name>
    <name evidence="3" type="ORF">C1H76_4102</name>
</gene>
<proteinExistence type="predicted"/>
<reference evidence="2 4" key="1">
    <citation type="submission" date="2017-05" db="EMBL/GenBank/DDBJ databases">
        <title>Draft genome sequence of Elsinoe australis.</title>
        <authorList>
            <person name="Cheng Q."/>
        </authorList>
    </citation>
    <scope>NUCLEOTIDE SEQUENCE [LARGE SCALE GENOMIC DNA]</scope>
    <source>
        <strain evidence="2 4">NL1</strain>
    </source>
</reference>
<evidence type="ECO:0000256" key="1">
    <source>
        <dbReference type="SAM" id="MobiDB-lite"/>
    </source>
</evidence>
<sequence length="139" mass="14137">MADGIHSTGRGGAGNIGQDSSTYADGGIVHEGVYGESKNPEYSAGRGGVGNIGKSPNIKPADAGVVSDAPGAQRLDDDIVPETAVKPQDQGAFHTGRGGQGNAHKAGEKVTAPGQTGQQKEGFASKVEEKVKGLFHKEK</sequence>
<dbReference type="AlphaFoldDB" id="A0A2P8AI54"/>
<feature type="compositionally biased region" description="Basic and acidic residues" evidence="1">
    <location>
        <begin position="126"/>
        <end position="139"/>
    </location>
</feature>
<evidence type="ECO:0000313" key="2">
    <source>
        <dbReference type="EMBL" id="PSK60124.1"/>
    </source>
</evidence>
<evidence type="ECO:0000313" key="3">
    <source>
        <dbReference type="EMBL" id="TKX23590.1"/>
    </source>
</evidence>
<dbReference type="Proteomes" id="UP000308133">
    <property type="component" value="Unassembled WGS sequence"/>
</dbReference>
<keyword evidence="4" id="KW-1185">Reference proteome</keyword>
<dbReference type="PANTHER" id="PTHR34693">
    <property type="entry name" value="PROTEIN PAR32"/>
    <property type="match status" value="1"/>
</dbReference>
<dbReference type="EMBL" id="NHZQ01000003">
    <property type="protein sequence ID" value="PSK60124.1"/>
    <property type="molecule type" value="Genomic_DNA"/>
</dbReference>
<dbReference type="Proteomes" id="UP000243723">
    <property type="component" value="Unassembled WGS sequence"/>
</dbReference>
<feature type="region of interest" description="Disordered" evidence="1">
    <location>
        <begin position="1"/>
        <end position="73"/>
    </location>
</feature>
<comment type="caution">
    <text evidence="2">The sequence shown here is derived from an EMBL/GenBank/DDBJ whole genome shotgun (WGS) entry which is preliminary data.</text>
</comment>
<evidence type="ECO:0000313" key="4">
    <source>
        <dbReference type="Proteomes" id="UP000243723"/>
    </source>
</evidence>
<dbReference type="PANTHER" id="PTHR34693:SF3">
    <property type="match status" value="1"/>
</dbReference>
<dbReference type="Pfam" id="PF12223">
    <property type="entry name" value="DUF3602"/>
    <property type="match status" value="1"/>
</dbReference>
<name>A0A2P8AI54_9PEZI</name>
<feature type="region of interest" description="Disordered" evidence="1">
    <location>
        <begin position="87"/>
        <end position="139"/>
    </location>
</feature>
<dbReference type="OrthoDB" id="2537432at2759"/>
<organism evidence="2 4">
    <name type="scientific">Elsinoe australis</name>
    <dbReference type="NCBI Taxonomy" id="40998"/>
    <lineage>
        <taxon>Eukaryota</taxon>
        <taxon>Fungi</taxon>
        <taxon>Dikarya</taxon>
        <taxon>Ascomycota</taxon>
        <taxon>Pezizomycotina</taxon>
        <taxon>Dothideomycetes</taxon>
        <taxon>Dothideomycetidae</taxon>
        <taxon>Myriangiales</taxon>
        <taxon>Elsinoaceae</taxon>
        <taxon>Elsinoe</taxon>
    </lineage>
</organism>
<reference evidence="3 5" key="2">
    <citation type="submission" date="2018-02" db="EMBL/GenBank/DDBJ databases">
        <title>Draft genome sequences of Elsinoe sp., causing black scab on jojoba.</title>
        <authorList>
            <person name="Stodart B."/>
            <person name="Jeffress S."/>
            <person name="Ash G."/>
            <person name="Arun Chinnappa K."/>
        </authorList>
    </citation>
    <scope>NUCLEOTIDE SEQUENCE [LARGE SCALE GENOMIC DNA]</scope>
    <source>
        <strain evidence="3 5">Hillstone_2</strain>
    </source>
</reference>
<dbReference type="InterPro" id="IPR022024">
    <property type="entry name" value="DUF3602"/>
</dbReference>